<gene>
    <name evidence="2" type="ordered locus">Rcas_2443</name>
</gene>
<organism evidence="2 3">
    <name type="scientific">Roseiflexus castenholzii (strain DSM 13941 / HLO8)</name>
    <dbReference type="NCBI Taxonomy" id="383372"/>
    <lineage>
        <taxon>Bacteria</taxon>
        <taxon>Bacillati</taxon>
        <taxon>Chloroflexota</taxon>
        <taxon>Chloroflexia</taxon>
        <taxon>Chloroflexales</taxon>
        <taxon>Roseiflexineae</taxon>
        <taxon>Roseiflexaceae</taxon>
        <taxon>Roseiflexus</taxon>
    </lineage>
</organism>
<proteinExistence type="predicted"/>
<sequence length="111" mass="12576">MTASTRRSDWRLLAVCYALWLALILGAGWVLSQAHTLLLELSLELRANPWVARAIRQTSLPFLGVIWLIFIFWLEHYLRTGVQQSTFSRRVVRAAGGVIGGFLIVSILRLL</sequence>
<feature type="transmembrane region" description="Helical" evidence="1">
    <location>
        <begin position="58"/>
        <end position="78"/>
    </location>
</feature>
<dbReference type="Proteomes" id="UP000000263">
    <property type="component" value="Chromosome"/>
</dbReference>
<protein>
    <submittedName>
        <fullName evidence="2">Uncharacterized protein</fullName>
    </submittedName>
</protein>
<evidence type="ECO:0000313" key="3">
    <source>
        <dbReference type="Proteomes" id="UP000000263"/>
    </source>
</evidence>
<dbReference type="EMBL" id="CP000804">
    <property type="protein sequence ID" value="ABU58523.1"/>
    <property type="molecule type" value="Genomic_DNA"/>
</dbReference>
<name>A7NLX5_ROSCS</name>
<dbReference type="KEGG" id="rca:Rcas_2443"/>
<dbReference type="AlphaFoldDB" id="A7NLX5"/>
<keyword evidence="1" id="KW-0812">Transmembrane</keyword>
<keyword evidence="1" id="KW-0472">Membrane</keyword>
<evidence type="ECO:0000313" key="2">
    <source>
        <dbReference type="EMBL" id="ABU58523.1"/>
    </source>
</evidence>
<reference evidence="2 3" key="1">
    <citation type="submission" date="2007-08" db="EMBL/GenBank/DDBJ databases">
        <title>Complete sequence of Roseiflexus castenholzii DSM 13941.</title>
        <authorList>
            <consortium name="US DOE Joint Genome Institute"/>
            <person name="Copeland A."/>
            <person name="Lucas S."/>
            <person name="Lapidus A."/>
            <person name="Barry K."/>
            <person name="Glavina del Rio T."/>
            <person name="Dalin E."/>
            <person name="Tice H."/>
            <person name="Pitluck S."/>
            <person name="Thompson L.S."/>
            <person name="Brettin T."/>
            <person name="Bruce D."/>
            <person name="Detter J.C."/>
            <person name="Han C."/>
            <person name="Tapia R."/>
            <person name="Schmutz J."/>
            <person name="Larimer F."/>
            <person name="Land M."/>
            <person name="Hauser L."/>
            <person name="Kyrpides N."/>
            <person name="Mikhailova N."/>
            <person name="Bryant D.A."/>
            <person name="Hanada S."/>
            <person name="Tsukatani Y."/>
            <person name="Richardson P."/>
        </authorList>
    </citation>
    <scope>NUCLEOTIDE SEQUENCE [LARGE SCALE GENOMIC DNA]</scope>
    <source>
        <strain evidence="3">DSM 13941 / HLO8</strain>
    </source>
</reference>
<dbReference type="HOGENOM" id="CLU_2156449_0_0_0"/>
<feature type="transmembrane region" description="Helical" evidence="1">
    <location>
        <begin position="90"/>
        <end position="110"/>
    </location>
</feature>
<keyword evidence="3" id="KW-1185">Reference proteome</keyword>
<dbReference type="RefSeq" id="WP_012120947.1">
    <property type="nucleotide sequence ID" value="NC_009767.1"/>
</dbReference>
<evidence type="ECO:0000256" key="1">
    <source>
        <dbReference type="SAM" id="Phobius"/>
    </source>
</evidence>
<dbReference type="STRING" id="383372.Rcas_2443"/>
<keyword evidence="1" id="KW-1133">Transmembrane helix</keyword>
<accession>A7NLX5</accession>